<dbReference type="EMBL" id="BSDI01000029">
    <property type="protein sequence ID" value="GLH99996.1"/>
    <property type="molecule type" value="Genomic_DNA"/>
</dbReference>
<dbReference type="Proteomes" id="UP001144280">
    <property type="component" value="Unassembled WGS sequence"/>
</dbReference>
<keyword evidence="1" id="KW-0732">Signal</keyword>
<evidence type="ECO:0000256" key="1">
    <source>
        <dbReference type="SAM" id="SignalP"/>
    </source>
</evidence>
<reference evidence="2" key="1">
    <citation type="submission" date="2022-12" db="EMBL/GenBank/DDBJ databases">
        <title>New Phytohabitans aurantiacus sp. RD004123 nov., an actinomycete isolated from soil.</title>
        <authorList>
            <person name="Triningsih D.W."/>
            <person name="Harunari E."/>
            <person name="Igarashi Y."/>
        </authorList>
    </citation>
    <scope>NUCLEOTIDE SEQUENCE</scope>
    <source>
        <strain evidence="2">RD004123</strain>
    </source>
</reference>
<gene>
    <name evidence="2" type="ORF">Pa4123_52720</name>
</gene>
<comment type="caution">
    <text evidence="2">The sequence shown here is derived from an EMBL/GenBank/DDBJ whole genome shotgun (WGS) entry which is preliminary data.</text>
</comment>
<organism evidence="2 3">
    <name type="scientific">Phytohabitans aurantiacus</name>
    <dbReference type="NCBI Taxonomy" id="3016789"/>
    <lineage>
        <taxon>Bacteria</taxon>
        <taxon>Bacillati</taxon>
        <taxon>Actinomycetota</taxon>
        <taxon>Actinomycetes</taxon>
        <taxon>Micromonosporales</taxon>
        <taxon>Micromonosporaceae</taxon>
    </lineage>
</organism>
<feature type="signal peptide" evidence="1">
    <location>
        <begin position="1"/>
        <end position="25"/>
    </location>
</feature>
<keyword evidence="3" id="KW-1185">Reference proteome</keyword>
<evidence type="ECO:0000313" key="2">
    <source>
        <dbReference type="EMBL" id="GLH99996.1"/>
    </source>
</evidence>
<sequence>MKRFIRAVISGAAGLLLVVAGPVTAAVGDELWPDTAACAVGEFTAVVVGPPDEFGPVLELRGRVGPCPKSEKDPDPRVSGRFGFAYVGWTTVMSPGQQLPPVVPAGRLYDKKLRPYKAATEPTEFAGHFNFDAAESVGDGAAAAICLVRDTTTRLACLIVELGDDTPTVTPVPVTDPRVRVQITVLPGGSNTWPNCGTCL</sequence>
<protein>
    <recommendedName>
        <fullName evidence="4">Septum formation-related domain-containing protein</fullName>
    </recommendedName>
</protein>
<evidence type="ECO:0008006" key="4">
    <source>
        <dbReference type="Google" id="ProtNLM"/>
    </source>
</evidence>
<feature type="chain" id="PRO_5047047540" description="Septum formation-related domain-containing protein" evidence="1">
    <location>
        <begin position="26"/>
        <end position="200"/>
    </location>
</feature>
<evidence type="ECO:0000313" key="3">
    <source>
        <dbReference type="Proteomes" id="UP001144280"/>
    </source>
</evidence>
<name>A0ABQ5R2A0_9ACTN</name>
<accession>A0ABQ5R2A0</accession>
<proteinExistence type="predicted"/>
<dbReference type="RefSeq" id="WP_281900034.1">
    <property type="nucleotide sequence ID" value="NZ_BSDI01000029.1"/>
</dbReference>